<dbReference type="GO" id="GO:0016747">
    <property type="term" value="F:acyltransferase activity, transferring groups other than amino-acyl groups"/>
    <property type="evidence" value="ECO:0007669"/>
    <property type="project" value="InterPro"/>
</dbReference>
<dbReference type="InterPro" id="IPR025289">
    <property type="entry name" value="DUF4081"/>
</dbReference>
<dbReference type="PANTHER" id="PTHR43072:SF54">
    <property type="entry name" value="GCN5-RELATED N-ACETYLTRANSFERASE"/>
    <property type="match status" value="1"/>
</dbReference>
<dbReference type="AlphaFoldDB" id="A0A7W5TPW0"/>
<keyword evidence="3" id="KW-1185">Reference proteome</keyword>
<dbReference type="Gene3D" id="3.40.630.30">
    <property type="match status" value="1"/>
</dbReference>
<dbReference type="InterPro" id="IPR016181">
    <property type="entry name" value="Acyl_CoA_acyltransferase"/>
</dbReference>
<dbReference type="Proteomes" id="UP000547528">
    <property type="component" value="Unassembled WGS sequence"/>
</dbReference>
<dbReference type="EMBL" id="JACIBT010000002">
    <property type="protein sequence ID" value="MBB3667515.1"/>
    <property type="molecule type" value="Genomic_DNA"/>
</dbReference>
<feature type="domain" description="N-acetyltransferase" evidence="1">
    <location>
        <begin position="160"/>
        <end position="301"/>
    </location>
</feature>
<evidence type="ECO:0000313" key="2">
    <source>
        <dbReference type="EMBL" id="MBB3667515.1"/>
    </source>
</evidence>
<evidence type="ECO:0000259" key="1">
    <source>
        <dbReference type="PROSITE" id="PS51186"/>
    </source>
</evidence>
<dbReference type="Pfam" id="PF00583">
    <property type="entry name" value="Acetyltransf_1"/>
    <property type="match status" value="1"/>
</dbReference>
<dbReference type="PROSITE" id="PS51186">
    <property type="entry name" value="GNAT"/>
    <property type="match status" value="1"/>
</dbReference>
<proteinExistence type="predicted"/>
<protein>
    <recommendedName>
        <fullName evidence="1">N-acetyltransferase domain-containing protein</fullName>
    </recommendedName>
</protein>
<organism evidence="2 3">
    <name type="scientific">Garicola koreensis</name>
    <dbReference type="NCBI Taxonomy" id="1262554"/>
    <lineage>
        <taxon>Bacteria</taxon>
        <taxon>Bacillati</taxon>
        <taxon>Actinomycetota</taxon>
        <taxon>Actinomycetes</taxon>
        <taxon>Micrococcales</taxon>
        <taxon>Micrococcaceae</taxon>
        <taxon>Garicola</taxon>
    </lineage>
</organism>
<dbReference type="PANTHER" id="PTHR43072">
    <property type="entry name" value="N-ACETYLTRANSFERASE"/>
    <property type="match status" value="1"/>
</dbReference>
<gene>
    <name evidence="2" type="ORF">FHX47_001134</name>
</gene>
<dbReference type="SUPFAM" id="SSF55729">
    <property type="entry name" value="Acyl-CoA N-acyltransferases (Nat)"/>
    <property type="match status" value="1"/>
</dbReference>
<sequence length="301" mass="32400">MPLWSPSARASPHNQVARATDGAVRVLSGDDTAALHALLATDPIAHVSVTATVRQRGTAAPGRGRNAALVLGTDRPGSAELASACWVGSNIIPVAADAAEGELFGFGLRALRRRVSSIYGRSEPVLAMFEATGWSHCREVRQGQPLMHTDAPSGDVEPLAGLRHSRMEEFDAVERACAAMFTEELGFSPYEQGASLYRERIRGLIRAGHSLISVDPQSRQIVFKAEFGAVTNEVVQVQGVWVDPRWRGQGIAAPGMAAVIDYGLRLAPQVSLYVNSYNTAAIRAYERVGFQHCGTYTTVLF</sequence>
<dbReference type="RefSeq" id="WP_183357939.1">
    <property type="nucleotide sequence ID" value="NZ_BAABKR010000001.1"/>
</dbReference>
<accession>A0A7W5TPW0</accession>
<dbReference type="Pfam" id="PF13312">
    <property type="entry name" value="DUF4081"/>
    <property type="match status" value="1"/>
</dbReference>
<reference evidence="2 3" key="1">
    <citation type="submission" date="2020-08" db="EMBL/GenBank/DDBJ databases">
        <title>Sequencing the genomes of 1000 actinobacteria strains.</title>
        <authorList>
            <person name="Klenk H.-P."/>
        </authorList>
    </citation>
    <scope>NUCLEOTIDE SEQUENCE [LARGE SCALE GENOMIC DNA]</scope>
    <source>
        <strain evidence="2 3">DSM 28238</strain>
    </source>
</reference>
<name>A0A7W5TPW0_9MICC</name>
<evidence type="ECO:0000313" key="3">
    <source>
        <dbReference type="Proteomes" id="UP000547528"/>
    </source>
</evidence>
<comment type="caution">
    <text evidence="2">The sequence shown here is derived from an EMBL/GenBank/DDBJ whole genome shotgun (WGS) entry which is preliminary data.</text>
</comment>
<dbReference type="InterPro" id="IPR000182">
    <property type="entry name" value="GNAT_dom"/>
</dbReference>